<reference evidence="2 3" key="1">
    <citation type="journal article" date="2019" name="Int. J. Syst. Evol. Microbiol.">
        <title>The Global Catalogue of Microorganisms (GCM) 10K type strain sequencing project: providing services to taxonomists for standard genome sequencing and annotation.</title>
        <authorList>
            <consortium name="The Broad Institute Genomics Platform"/>
            <consortium name="The Broad Institute Genome Sequencing Center for Infectious Disease"/>
            <person name="Wu L."/>
            <person name="Ma J."/>
        </authorList>
    </citation>
    <scope>NUCLEOTIDE SEQUENCE [LARGE SCALE GENOMIC DNA]</scope>
    <source>
        <strain evidence="2 3">JCM 13316</strain>
    </source>
</reference>
<protein>
    <submittedName>
        <fullName evidence="2">Uncharacterized protein</fullName>
    </submittedName>
</protein>
<gene>
    <name evidence="2" type="ORF">GCM10009688_03540</name>
</gene>
<comment type="caution">
    <text evidence="2">The sequence shown here is derived from an EMBL/GenBank/DDBJ whole genome shotgun (WGS) entry which is preliminary data.</text>
</comment>
<name>A0ABN2NUX4_9MICC</name>
<evidence type="ECO:0000313" key="2">
    <source>
        <dbReference type="EMBL" id="GAA1902932.1"/>
    </source>
</evidence>
<feature type="compositionally biased region" description="Basic and acidic residues" evidence="1">
    <location>
        <begin position="66"/>
        <end position="76"/>
    </location>
</feature>
<accession>A0ABN2NUX4</accession>
<dbReference type="Proteomes" id="UP001500784">
    <property type="component" value="Unassembled WGS sequence"/>
</dbReference>
<sequence length="144" mass="16507">MKRSIDQDFPEVVPDHYNTTWVAGGLSYAGEYLGPDDHSPFPVYVSMHHHGDRSKQGNEGGVDPADVPHLDTHPARFSESCTEEDKARISRYIYLSMTRMPHDGGWDYSVRIDFKMNRDWNDVVGLVNQYLPEGYVLDNYWVGL</sequence>
<evidence type="ECO:0000256" key="1">
    <source>
        <dbReference type="SAM" id="MobiDB-lite"/>
    </source>
</evidence>
<feature type="region of interest" description="Disordered" evidence="1">
    <location>
        <begin position="48"/>
        <end position="80"/>
    </location>
</feature>
<dbReference type="RefSeq" id="WP_152227780.1">
    <property type="nucleotide sequence ID" value="NZ_BAAALV010000001.1"/>
</dbReference>
<evidence type="ECO:0000313" key="3">
    <source>
        <dbReference type="Proteomes" id="UP001500784"/>
    </source>
</evidence>
<organism evidence="2 3">
    <name type="scientific">Arthrobacter gandavensis</name>
    <dbReference type="NCBI Taxonomy" id="169960"/>
    <lineage>
        <taxon>Bacteria</taxon>
        <taxon>Bacillati</taxon>
        <taxon>Actinomycetota</taxon>
        <taxon>Actinomycetes</taxon>
        <taxon>Micrococcales</taxon>
        <taxon>Micrococcaceae</taxon>
        <taxon>Arthrobacter</taxon>
    </lineage>
</organism>
<keyword evidence="3" id="KW-1185">Reference proteome</keyword>
<dbReference type="EMBL" id="BAAALV010000001">
    <property type="protein sequence ID" value="GAA1902932.1"/>
    <property type="molecule type" value="Genomic_DNA"/>
</dbReference>
<proteinExistence type="predicted"/>